<dbReference type="AlphaFoldDB" id="A0A4Q2SJ03"/>
<reference evidence="2 3" key="1">
    <citation type="submission" date="2019-01" db="EMBL/GenBank/DDBJ databases">
        <title>Novel species of Nocardioides.</title>
        <authorList>
            <person name="Liu Q."/>
            <person name="Xin Y.-H."/>
        </authorList>
    </citation>
    <scope>NUCLEOTIDE SEQUENCE [LARGE SCALE GENOMIC DNA]</scope>
    <source>
        <strain evidence="2 3">CGMCC 4.6875</strain>
    </source>
</reference>
<accession>A0A4Q2SJ03</accession>
<feature type="region of interest" description="Disordered" evidence="1">
    <location>
        <begin position="1"/>
        <end position="35"/>
    </location>
</feature>
<dbReference type="Proteomes" id="UP000293291">
    <property type="component" value="Unassembled WGS sequence"/>
</dbReference>
<comment type="caution">
    <text evidence="2">The sequence shown here is derived from an EMBL/GenBank/DDBJ whole genome shotgun (WGS) entry which is preliminary data.</text>
</comment>
<dbReference type="RefSeq" id="WP_129453538.1">
    <property type="nucleotide sequence ID" value="NZ_JACXYX010000007.1"/>
</dbReference>
<dbReference type="OrthoDB" id="3227561at2"/>
<dbReference type="EMBL" id="SDWU01000003">
    <property type="protein sequence ID" value="RYC03939.1"/>
    <property type="molecule type" value="Genomic_DNA"/>
</dbReference>
<evidence type="ECO:0000313" key="2">
    <source>
        <dbReference type="EMBL" id="RYC03939.1"/>
    </source>
</evidence>
<gene>
    <name evidence="2" type="ORF">EUA07_03075</name>
</gene>
<sequence>MTSPTSSSRTSTSTASASSPGPTGAGSSHPLDRHDVVVVGVGDPVEVLERQPTIGDSPTAEQVDAHDAFVLALSGGVYAVRGRRRSVTRSLDGWGSSGRFADGEAVQWLEQAAAGRRTDGVVAGEPWLS</sequence>
<keyword evidence="3" id="KW-1185">Reference proteome</keyword>
<proteinExistence type="predicted"/>
<evidence type="ECO:0000256" key="1">
    <source>
        <dbReference type="SAM" id="MobiDB-lite"/>
    </source>
</evidence>
<organism evidence="2 3">
    <name type="scientific">Nocardioides ganghwensis</name>
    <dbReference type="NCBI Taxonomy" id="252230"/>
    <lineage>
        <taxon>Bacteria</taxon>
        <taxon>Bacillati</taxon>
        <taxon>Actinomycetota</taxon>
        <taxon>Actinomycetes</taxon>
        <taxon>Propionibacteriales</taxon>
        <taxon>Nocardioidaceae</taxon>
        <taxon>Nocardioides</taxon>
    </lineage>
</organism>
<name>A0A4Q2SJ03_9ACTN</name>
<protein>
    <submittedName>
        <fullName evidence="2">Uncharacterized protein</fullName>
    </submittedName>
</protein>
<evidence type="ECO:0000313" key="3">
    <source>
        <dbReference type="Proteomes" id="UP000293291"/>
    </source>
</evidence>
<feature type="compositionally biased region" description="Low complexity" evidence="1">
    <location>
        <begin position="1"/>
        <end position="28"/>
    </location>
</feature>